<dbReference type="EMBL" id="JUIW01000007">
    <property type="protein sequence ID" value="RYJ42321.1"/>
    <property type="molecule type" value="Genomic_DNA"/>
</dbReference>
<protein>
    <submittedName>
        <fullName evidence="1">Uncharacterized protein</fullName>
    </submittedName>
</protein>
<evidence type="ECO:0000313" key="2">
    <source>
        <dbReference type="Proteomes" id="UP000289775"/>
    </source>
</evidence>
<dbReference type="AlphaFoldDB" id="A0A444W8U3"/>
<accession>A0A444W8U3</accession>
<gene>
    <name evidence="1" type="ORF">NU09_2107</name>
</gene>
<dbReference type="RefSeq" id="WP_129751237.1">
    <property type="nucleotide sequence ID" value="NZ_JUIW01000007.1"/>
</dbReference>
<evidence type="ECO:0000313" key="1">
    <source>
        <dbReference type="EMBL" id="RYJ42321.1"/>
    </source>
</evidence>
<dbReference type="OrthoDB" id="639967at2"/>
<comment type="caution">
    <text evidence="1">The sequence shown here is derived from an EMBL/GenBank/DDBJ whole genome shotgun (WGS) entry which is preliminary data.</text>
</comment>
<proteinExistence type="predicted"/>
<keyword evidence="2" id="KW-1185">Reference proteome</keyword>
<dbReference type="Proteomes" id="UP000289775">
    <property type="component" value="Unassembled WGS sequence"/>
</dbReference>
<name>A0A444W8U3_9FLAO</name>
<organism evidence="1 2">
    <name type="scientific">Flavobacterium beibuense</name>
    <dbReference type="NCBI Taxonomy" id="657326"/>
    <lineage>
        <taxon>Bacteria</taxon>
        <taxon>Pseudomonadati</taxon>
        <taxon>Bacteroidota</taxon>
        <taxon>Flavobacteriia</taxon>
        <taxon>Flavobacteriales</taxon>
        <taxon>Flavobacteriaceae</taxon>
        <taxon>Flavobacterium</taxon>
    </lineage>
</organism>
<reference evidence="1 2" key="1">
    <citation type="submission" date="2014-12" db="EMBL/GenBank/DDBJ databases">
        <title>Genome sequence of Flavobacterium beibuense RSKm HC5.</title>
        <authorList>
            <person name="Kim J.F."/>
            <person name="Song J.Y."/>
            <person name="Kwak M.-J."/>
            <person name="Lee S.-W."/>
        </authorList>
    </citation>
    <scope>NUCLEOTIDE SEQUENCE [LARGE SCALE GENOMIC DNA]</scope>
    <source>
        <strain evidence="1 2">RSKm HC5</strain>
    </source>
</reference>
<sequence>MKRFQLFILVLLSSSIIGYPCGYYPYGDDVRMCFFKPESQDYEYYSPFFYTSQYFNDIEADNGTHDLPNDIFWYNYCNGKVPMPAVKECVYALPANDLDKASLNGMVQHLINANDTDALNYLRFAKQCEPANGVYSDPWEKDEESLVKQRQQLIAKAIEYSEASGKKEFKQRYAFLAIRLAYYNGNYDTIRSLYKELFLQSANKDVVYYWAMYFYTLTVQDNAQAGYYAAQVFANAPDKRFAVYSSFEKNQPLDEVLRFAQNDKEKANIYVLAAIRKLDRTLDYMEKAYKLDSNNEGLGFIMLREVNKLEDWIHTPYYTLFTPGVTTENYPDSTEEVIMKRVEQDRQYAREVLLFVNSMKTDDVYWLQVKANLELLTQQYKECLKTVKKLNKKKIDTIEAKNQIEKIYAIAVTASQEKGKAVIPKKVKPLLLKFKDDQRFVFAIGRELEYKGNTTDAALMYCNLVSKFYGEGNRWSDVFWKDGKNTGNDYDYYNDWFTYLDFNYTPQQIEQLIENIKNNKANDSFSEWKYSWITTKLSVLYDLLGTKYIRLNKLEEAAAVYEKAGNRHWEDNYGFWERKSFFSNGNQFDQNPFYTLKYTPEFIPMRDTIKLNKYTVTKQLINYLAKAEDKNEKDRDYYYFLVANCYYNMTNYGNSWMMRRYYKSYSEIKGLEDDEEYYDCILAKKYYYKAFENAKTDKFKALCLRMIAACNKNEDDKELLEFATSKEMYEELTSNCTRFADYFKARR</sequence>